<accession>A0A6N1NUC9</accession>
<reference evidence="1" key="1">
    <citation type="submission" date="2017-06" db="EMBL/GenBank/DDBJ databases">
        <authorList>
            <person name="Assis F.L."/>
            <person name="Abrahao J.S."/>
            <person name="Silva L."/>
            <person name="Khalil J.B."/>
            <person name="Rodrigues R."/>
            <person name="Silva L.S."/>
            <person name="Boratto P."/>
            <person name="Andrade M."/>
            <person name="Kroon E.G."/>
            <person name="Ribeiro B."/>
            <person name="Bergier I."/>
            <person name="Seligmann H."/>
            <person name="Ghigo E."/>
            <person name="Colson P."/>
            <person name="Levasseur A."/>
            <person name="Raoult D."/>
            <person name="Scola B.L."/>
        </authorList>
    </citation>
    <scope>NUCLEOTIDE SEQUENCE</scope>
    <source>
        <strain evidence="1">Deep ocean</strain>
    </source>
</reference>
<dbReference type="GeneID" id="80517419"/>
<dbReference type="RefSeq" id="YP_010780728.1">
    <property type="nucleotide sequence ID" value="NC_075038.1"/>
</dbReference>
<dbReference type="EMBL" id="MF405918">
    <property type="protein sequence ID" value="QKU34112.1"/>
    <property type="molecule type" value="Genomic_DNA"/>
</dbReference>
<dbReference type="KEGG" id="vg:80517419"/>
<protein>
    <submittedName>
        <fullName evidence="1">Putative ORFan</fullName>
    </submittedName>
</protein>
<organism evidence="1">
    <name type="scientific">Tupanvirus deep ocean</name>
    <dbReference type="NCBI Taxonomy" id="2126984"/>
    <lineage>
        <taxon>Viruses</taxon>
        <taxon>Varidnaviria</taxon>
        <taxon>Bamfordvirae</taxon>
        <taxon>Nucleocytoviricota</taxon>
        <taxon>Megaviricetes</taxon>
        <taxon>Imitervirales</taxon>
        <taxon>Mimiviridae</taxon>
        <taxon>Megamimivirinae</taxon>
        <taxon>Tupanvirus</taxon>
        <taxon>Tupanvirus altamarinense</taxon>
    </lineage>
</organism>
<proteinExistence type="predicted"/>
<name>A0A6N1NUC9_9VIRU</name>
<sequence length="98" mass="11681">MNRYNKTRKIEKERLNKIFTKHLIPLIPKEIDKNKLTILFSINGYDNPYQSKIIFYYDAPLNLPKIIDDVDIIQIYEIVCRSCFSMAYPRCFCGNIKN</sequence>
<evidence type="ECO:0000313" key="1">
    <source>
        <dbReference type="EMBL" id="QKU34112.1"/>
    </source>
</evidence>
<reference evidence="1" key="2">
    <citation type="journal article" date="2018" name="Nat. Commun.">
        <title>Tailed giant Tupanvirus possesses the most complete translational apparatus of the known virosphere.</title>
        <authorList>
            <person name="Abrahao J."/>
            <person name="Silva L."/>
            <person name="Silva L.S."/>
            <person name="Khalil J.Y.B."/>
            <person name="Rodrigues R."/>
            <person name="Arantes T."/>
            <person name="Assis F."/>
            <person name="Boratto P."/>
            <person name="Andrade M."/>
            <person name="Kroon E.G."/>
            <person name="Ribeiro B."/>
            <person name="Bergier I."/>
            <person name="Seligmann H."/>
            <person name="Ghigo E."/>
            <person name="Colson P."/>
            <person name="Levasseur A."/>
            <person name="Kroemer G."/>
            <person name="Raoult D."/>
            <person name="La Scola B."/>
        </authorList>
    </citation>
    <scope>NUCLEOTIDE SEQUENCE [LARGE SCALE GENOMIC DNA]</scope>
    <source>
        <strain evidence="1">Deep ocean</strain>
    </source>
</reference>